<comment type="caution">
    <text evidence="1">The sequence shown here is derived from an EMBL/GenBank/DDBJ whole genome shotgun (WGS) entry which is preliminary data.</text>
</comment>
<evidence type="ECO:0000313" key="1">
    <source>
        <dbReference type="EMBL" id="KAF1724953.1"/>
    </source>
</evidence>
<proteinExistence type="predicted"/>
<sequence length="93" mass="10974">MGLIDPTKRHELTGLWAGFGFQQGHMWTPEGFTLYPEQMAWWSLTCNIAREWTFMMAERRGEVIQGMDRPSDRDPRVSILRHSLQASRPRVRR</sequence>
<accession>A0ABQ6ZGV0</accession>
<keyword evidence="2" id="KW-1185">Reference proteome</keyword>
<dbReference type="Proteomes" id="UP000781710">
    <property type="component" value="Unassembled WGS sequence"/>
</dbReference>
<dbReference type="EMBL" id="PDWW01000013">
    <property type="protein sequence ID" value="KAF1724953.1"/>
    <property type="molecule type" value="Genomic_DNA"/>
</dbReference>
<name>A0ABQ6ZGV0_9GAMM</name>
<reference evidence="1 2" key="1">
    <citation type="submission" date="2017-10" db="EMBL/GenBank/DDBJ databases">
        <title>Whole genome sequencing of members of genus Pseudoxanthomonas.</title>
        <authorList>
            <person name="Kumar S."/>
            <person name="Bansal K."/>
            <person name="Kaur A."/>
            <person name="Patil P."/>
            <person name="Sharma S."/>
            <person name="Patil P.B."/>
        </authorList>
    </citation>
    <scope>NUCLEOTIDE SEQUENCE [LARGE SCALE GENOMIC DNA]</scope>
    <source>
        <strain evidence="1 2">DSM 17109</strain>
    </source>
</reference>
<evidence type="ECO:0000313" key="2">
    <source>
        <dbReference type="Proteomes" id="UP000781710"/>
    </source>
</evidence>
<organism evidence="1 2">
    <name type="scientific">Pseudoxanthomonas japonensis</name>
    <dbReference type="NCBI Taxonomy" id="69284"/>
    <lineage>
        <taxon>Bacteria</taxon>
        <taxon>Pseudomonadati</taxon>
        <taxon>Pseudomonadota</taxon>
        <taxon>Gammaproteobacteria</taxon>
        <taxon>Lysobacterales</taxon>
        <taxon>Lysobacteraceae</taxon>
        <taxon>Pseudoxanthomonas</taxon>
    </lineage>
</organism>
<protein>
    <submittedName>
        <fullName evidence="1">Uncharacterized protein</fullName>
    </submittedName>
</protein>
<gene>
    <name evidence="1" type="ORF">CSC78_10400</name>
</gene>